<dbReference type="Proteomes" id="UP000029431">
    <property type="component" value="Chromosome"/>
</dbReference>
<gene>
    <name evidence="11" type="primary">fliR</name>
    <name evidence="11" type="ORF">ERIC2_c21520</name>
</gene>
<evidence type="ECO:0000256" key="9">
    <source>
        <dbReference type="NCBIfam" id="TIGR01400"/>
    </source>
</evidence>
<keyword evidence="11" id="KW-0969">Cilium</keyword>
<evidence type="ECO:0000256" key="3">
    <source>
        <dbReference type="ARBA" id="ARBA00021717"/>
    </source>
</evidence>
<dbReference type="AlphaFoldDB" id="V9W7P9"/>
<comment type="function">
    <text evidence="1 10">Role in flagellar biosynthesis.</text>
</comment>
<dbReference type="eggNOG" id="COG1684">
    <property type="taxonomic scope" value="Bacteria"/>
</dbReference>
<evidence type="ECO:0000256" key="10">
    <source>
        <dbReference type="RuleBase" id="RU362071"/>
    </source>
</evidence>
<organism evidence="11 12">
    <name type="scientific">Paenibacillus larvae subsp. larvae DSM 25430</name>
    <dbReference type="NCBI Taxonomy" id="697284"/>
    <lineage>
        <taxon>Bacteria</taxon>
        <taxon>Bacillati</taxon>
        <taxon>Bacillota</taxon>
        <taxon>Bacilli</taxon>
        <taxon>Bacillales</taxon>
        <taxon>Paenibacillaceae</taxon>
        <taxon>Paenibacillus</taxon>
    </lineage>
</organism>
<dbReference type="EMBL" id="CP003355">
    <property type="protein sequence ID" value="AHD05944.1"/>
    <property type="molecule type" value="Genomic_DNA"/>
</dbReference>
<evidence type="ECO:0000313" key="12">
    <source>
        <dbReference type="Proteomes" id="UP000029431"/>
    </source>
</evidence>
<dbReference type="GO" id="GO:0005886">
    <property type="term" value="C:plasma membrane"/>
    <property type="evidence" value="ECO:0007669"/>
    <property type="project" value="UniProtKB-SubCell"/>
</dbReference>
<feature type="transmembrane region" description="Helical" evidence="10">
    <location>
        <begin position="67"/>
        <end position="89"/>
    </location>
</feature>
<proteinExistence type="inferred from homology"/>
<dbReference type="GO" id="GO:0006605">
    <property type="term" value="P:protein targeting"/>
    <property type="evidence" value="ECO:0007669"/>
    <property type="project" value="UniProtKB-UniRule"/>
</dbReference>
<dbReference type="GO" id="GO:0009425">
    <property type="term" value="C:bacterial-type flagellum basal body"/>
    <property type="evidence" value="ECO:0007669"/>
    <property type="project" value="UniProtKB-SubCell"/>
</dbReference>
<dbReference type="HOGENOM" id="CLU_063626_2_3_9"/>
<dbReference type="KEGG" id="plv:ERIC2_c21520"/>
<comment type="similarity">
    <text evidence="2 10">Belongs to the FliR/MopE/SpaR family.</text>
</comment>
<feature type="transmembrane region" description="Helical" evidence="10">
    <location>
        <begin position="183"/>
        <end position="205"/>
    </location>
</feature>
<evidence type="ECO:0000256" key="8">
    <source>
        <dbReference type="ARBA" id="ARBA00023143"/>
    </source>
</evidence>
<feature type="transmembrane region" description="Helical" evidence="10">
    <location>
        <begin position="6"/>
        <end position="27"/>
    </location>
</feature>
<dbReference type="NCBIfam" id="TIGR01400">
    <property type="entry name" value="fliR"/>
    <property type="match status" value="1"/>
</dbReference>
<dbReference type="PANTHER" id="PTHR30065">
    <property type="entry name" value="FLAGELLAR BIOSYNTHETIC PROTEIN FLIR"/>
    <property type="match status" value="1"/>
</dbReference>
<keyword evidence="5 10" id="KW-0812">Transmembrane</keyword>
<keyword evidence="6 10" id="KW-1133">Transmembrane helix</keyword>
<keyword evidence="11" id="KW-0966">Cell projection</keyword>
<dbReference type="GO" id="GO:0044780">
    <property type="term" value="P:bacterial-type flagellum assembly"/>
    <property type="evidence" value="ECO:0007669"/>
    <property type="project" value="UniProtKB-UniRule"/>
</dbReference>
<evidence type="ECO:0000256" key="7">
    <source>
        <dbReference type="ARBA" id="ARBA00023136"/>
    </source>
</evidence>
<evidence type="ECO:0000256" key="1">
    <source>
        <dbReference type="ARBA" id="ARBA00002578"/>
    </source>
</evidence>
<sequence length="262" mass="29002">MDAMEWLQLLPNAMLVFCRITAFFFVVPTFSSRNVPSQFKIGLSLVITLIVFTALGMNNPVTMDGTYLLAIFREILVGITLGFVAYLFFTAVQIAGSFIDIQMGFGIANVIDPMTGASAPILGNFKYMIATLLFLSFNGHHLLLQAIMNSYDWVPMTNEVFARVFEGQVSEWIVRSFTTMFGLAFQLAAPIAAALFLTDLGLGLLTRVAPQFNIFVVGAPFKMLLGFVLLLMLLPELGSMFEKVFTTMFAWMKNGLQLFSGS</sequence>
<keyword evidence="8 10" id="KW-0975">Bacterial flagellum</keyword>
<comment type="subcellular location">
    <subcellularLocation>
        <location evidence="10">Cell membrane</location>
        <topology evidence="10">Multi-pass membrane protein</topology>
    </subcellularLocation>
    <subcellularLocation>
        <location evidence="10">Bacterial flagellum basal body</location>
    </subcellularLocation>
</comment>
<keyword evidence="11" id="KW-0282">Flagellum</keyword>
<evidence type="ECO:0000256" key="4">
    <source>
        <dbReference type="ARBA" id="ARBA00022475"/>
    </source>
</evidence>
<evidence type="ECO:0000256" key="5">
    <source>
        <dbReference type="ARBA" id="ARBA00022692"/>
    </source>
</evidence>
<dbReference type="InterPro" id="IPR006303">
    <property type="entry name" value="FliR"/>
</dbReference>
<accession>V9W7P9</accession>
<keyword evidence="4 10" id="KW-1003">Cell membrane</keyword>
<name>V9W7P9_9BACL</name>
<evidence type="ECO:0000256" key="2">
    <source>
        <dbReference type="ARBA" id="ARBA00009772"/>
    </source>
</evidence>
<feature type="transmembrane region" description="Helical" evidence="10">
    <location>
        <begin position="212"/>
        <end position="234"/>
    </location>
</feature>
<reference evidence="11 12" key="1">
    <citation type="journal article" date="2014" name="PLoS ONE">
        <title>How to Kill the Honey Bee Larva: Genomic Potential and Virulence Mechanisms of Paenibacillus larvae.</title>
        <authorList>
            <person name="Djukic M."/>
            <person name="Brzuszkiewicz E."/>
            <person name="Funfhaus A."/>
            <person name="Voss J."/>
            <person name="Gollnow K."/>
            <person name="Poppinga L."/>
            <person name="Liesegang H."/>
            <person name="Garcia-Gonzalez E."/>
            <person name="Genersch E."/>
            <person name="Daniel R."/>
        </authorList>
    </citation>
    <scope>NUCLEOTIDE SEQUENCE [LARGE SCALE GENOMIC DNA]</scope>
    <source>
        <strain evidence="11 12">DSM 25430</strain>
    </source>
</reference>
<dbReference type="PRINTS" id="PR00953">
    <property type="entry name" value="TYPE3IMRPROT"/>
</dbReference>
<dbReference type="Pfam" id="PF01311">
    <property type="entry name" value="Bac_export_1"/>
    <property type="match status" value="1"/>
</dbReference>
<protein>
    <recommendedName>
        <fullName evidence="3 9">Flagellar biosynthetic protein FliR</fullName>
    </recommendedName>
</protein>
<keyword evidence="7 10" id="KW-0472">Membrane</keyword>
<feature type="transmembrane region" description="Helical" evidence="10">
    <location>
        <begin position="39"/>
        <end position="55"/>
    </location>
</feature>
<evidence type="ECO:0000313" key="11">
    <source>
        <dbReference type="EMBL" id="AHD05944.1"/>
    </source>
</evidence>
<dbReference type="InterPro" id="IPR002010">
    <property type="entry name" value="T3SS_IM_R"/>
</dbReference>
<keyword evidence="12" id="KW-1185">Reference proteome</keyword>
<dbReference type="PATRIC" id="fig|697284.3.peg.2073"/>
<dbReference type="PANTHER" id="PTHR30065:SF1">
    <property type="entry name" value="SURFACE PRESENTATION OF ANTIGENS PROTEIN SPAR"/>
    <property type="match status" value="1"/>
</dbReference>
<evidence type="ECO:0000256" key="6">
    <source>
        <dbReference type="ARBA" id="ARBA00022989"/>
    </source>
</evidence>